<proteinExistence type="predicted"/>
<dbReference type="CDD" id="cd01106">
    <property type="entry name" value="HTH_TipAL-Mta"/>
    <property type="match status" value="1"/>
</dbReference>
<reference evidence="7 8" key="1">
    <citation type="submission" date="2024-04" db="EMBL/GenBank/DDBJ databases">
        <title>Human intestinal bacterial collection.</title>
        <authorList>
            <person name="Pauvert C."/>
            <person name="Hitch T.C.A."/>
            <person name="Clavel T."/>
        </authorList>
    </citation>
    <scope>NUCLEOTIDE SEQUENCE [LARGE SCALE GENOMIC DNA]</scope>
    <source>
        <strain evidence="7 8">CLA-KB-H42</strain>
    </source>
</reference>
<keyword evidence="8" id="KW-1185">Reference proteome</keyword>
<organism evidence="7 8">
    <name type="scientific">Raoultibacter massiliensis</name>
    <dbReference type="NCBI Taxonomy" id="1852371"/>
    <lineage>
        <taxon>Bacteria</taxon>
        <taxon>Bacillati</taxon>
        <taxon>Actinomycetota</taxon>
        <taxon>Coriobacteriia</taxon>
        <taxon>Eggerthellales</taxon>
        <taxon>Eggerthellaceae</taxon>
        <taxon>Raoultibacter</taxon>
    </lineage>
</organism>
<sequence>MAKRSGSRGEQPRGWSRGDTPRAAKRDTRETGKPDAFATGRADSRKDGRKTSYSVHALAELSGVSVRTLHHYDAIGLLNPKRADNNYRIYGADEVDRLQQILLYREVGMSLSEIGHVLDGDAFDAERALEEHLVRLVEQRERTNTLIASVEKTLAAQKGITKMEDGEKFEGFKTKLVEENEKQYGKEIREAYGDDAVEASNAKLMGMTEAQYQSVQDTETAMKEALLAGMEASDPAGADAQRAAELHRQWLCAFWKDGTYSKDAHRGITEMYVADDRFKKYYEAIAPGAAEFLRDAVAVYCS</sequence>
<evidence type="ECO:0000256" key="1">
    <source>
        <dbReference type="ARBA" id="ARBA00023015"/>
    </source>
</evidence>
<dbReference type="InterPro" id="IPR036244">
    <property type="entry name" value="TipA-like_antibiotic-bd"/>
</dbReference>
<keyword evidence="4" id="KW-0804">Transcription</keyword>
<evidence type="ECO:0000313" key="7">
    <source>
        <dbReference type="EMBL" id="MEQ3363642.1"/>
    </source>
</evidence>
<evidence type="ECO:0000256" key="5">
    <source>
        <dbReference type="SAM" id="MobiDB-lite"/>
    </source>
</evidence>
<keyword evidence="3" id="KW-0010">Activator</keyword>
<evidence type="ECO:0000313" key="8">
    <source>
        <dbReference type="Proteomes" id="UP001487305"/>
    </source>
</evidence>
<dbReference type="RefSeq" id="WP_102373850.1">
    <property type="nucleotide sequence ID" value="NZ_JBBNOP010000010.1"/>
</dbReference>
<evidence type="ECO:0000256" key="3">
    <source>
        <dbReference type="ARBA" id="ARBA00023159"/>
    </source>
</evidence>
<evidence type="ECO:0000256" key="2">
    <source>
        <dbReference type="ARBA" id="ARBA00023125"/>
    </source>
</evidence>
<dbReference type="InterPro" id="IPR009061">
    <property type="entry name" value="DNA-bd_dom_put_sf"/>
</dbReference>
<dbReference type="InterPro" id="IPR047057">
    <property type="entry name" value="MerR_fam"/>
</dbReference>
<keyword evidence="1" id="KW-0805">Transcription regulation</keyword>
<dbReference type="Pfam" id="PF13411">
    <property type="entry name" value="MerR_1"/>
    <property type="match status" value="1"/>
</dbReference>
<dbReference type="PRINTS" id="PR00040">
    <property type="entry name" value="HTHMERR"/>
</dbReference>
<feature type="compositionally biased region" description="Basic and acidic residues" evidence="5">
    <location>
        <begin position="19"/>
        <end position="33"/>
    </location>
</feature>
<gene>
    <name evidence="7" type="ORF">AAA083_11720</name>
</gene>
<dbReference type="Gene3D" id="1.10.1660.10">
    <property type="match status" value="1"/>
</dbReference>
<dbReference type="PANTHER" id="PTHR30204">
    <property type="entry name" value="REDOX-CYCLING DRUG-SENSING TRANSCRIPTIONAL ACTIVATOR SOXR"/>
    <property type="match status" value="1"/>
</dbReference>
<feature type="region of interest" description="Disordered" evidence="5">
    <location>
        <begin position="1"/>
        <end position="50"/>
    </location>
</feature>
<evidence type="ECO:0000259" key="6">
    <source>
        <dbReference type="PROSITE" id="PS50937"/>
    </source>
</evidence>
<dbReference type="Gene3D" id="1.10.490.50">
    <property type="entry name" value="Antibiotic binding domain of TipA-like multidrug resistance regulators"/>
    <property type="match status" value="1"/>
</dbReference>
<dbReference type="Proteomes" id="UP001487305">
    <property type="component" value="Unassembled WGS sequence"/>
</dbReference>
<dbReference type="EMBL" id="JBBNOP010000010">
    <property type="protein sequence ID" value="MEQ3363642.1"/>
    <property type="molecule type" value="Genomic_DNA"/>
</dbReference>
<dbReference type="SUPFAM" id="SSF89082">
    <property type="entry name" value="Antibiotic binding domain of TipA-like multidrug resistance regulators"/>
    <property type="match status" value="1"/>
</dbReference>
<name>A0ABV1JG46_9ACTN</name>
<evidence type="ECO:0000256" key="4">
    <source>
        <dbReference type="ARBA" id="ARBA00023163"/>
    </source>
</evidence>
<dbReference type="InterPro" id="IPR012925">
    <property type="entry name" value="TipAS_dom"/>
</dbReference>
<protein>
    <submittedName>
        <fullName evidence="7">MerR family transcriptional regulator</fullName>
    </submittedName>
</protein>
<accession>A0ABV1JG46</accession>
<dbReference type="Pfam" id="PF07739">
    <property type="entry name" value="TipAS"/>
    <property type="match status" value="1"/>
</dbReference>
<feature type="domain" description="HTH merR-type" evidence="6">
    <location>
        <begin position="52"/>
        <end position="120"/>
    </location>
</feature>
<dbReference type="SUPFAM" id="SSF46955">
    <property type="entry name" value="Putative DNA-binding domain"/>
    <property type="match status" value="1"/>
</dbReference>
<dbReference type="PROSITE" id="PS50937">
    <property type="entry name" value="HTH_MERR_2"/>
    <property type="match status" value="1"/>
</dbReference>
<dbReference type="PANTHER" id="PTHR30204:SF90">
    <property type="entry name" value="HTH-TYPE TRANSCRIPTIONAL ACTIVATOR MTA"/>
    <property type="match status" value="1"/>
</dbReference>
<comment type="caution">
    <text evidence="7">The sequence shown here is derived from an EMBL/GenBank/DDBJ whole genome shotgun (WGS) entry which is preliminary data.</text>
</comment>
<dbReference type="SMART" id="SM00422">
    <property type="entry name" value="HTH_MERR"/>
    <property type="match status" value="1"/>
</dbReference>
<keyword evidence="2" id="KW-0238">DNA-binding</keyword>
<dbReference type="InterPro" id="IPR000551">
    <property type="entry name" value="MerR-type_HTH_dom"/>
</dbReference>